<name>A0A095X0A1_9FIRM</name>
<dbReference type="GO" id="GO:0003723">
    <property type="term" value="F:RNA binding"/>
    <property type="evidence" value="ECO:0007669"/>
    <property type="project" value="UniProtKB-KW"/>
</dbReference>
<dbReference type="Gene3D" id="3.10.290.10">
    <property type="entry name" value="RNA-binding S4 domain"/>
    <property type="match status" value="1"/>
</dbReference>
<dbReference type="Gene3D" id="3.30.1370.160">
    <property type="match status" value="1"/>
</dbReference>
<dbReference type="Proteomes" id="UP000029579">
    <property type="component" value="Unassembled WGS sequence"/>
</dbReference>
<evidence type="ECO:0000256" key="1">
    <source>
        <dbReference type="PROSITE-ProRule" id="PRU00182"/>
    </source>
</evidence>
<feature type="domain" description="RNA-binding S4" evidence="2">
    <location>
        <begin position="179"/>
        <end position="239"/>
    </location>
</feature>
<dbReference type="Gene3D" id="3.30.70.330">
    <property type="match status" value="1"/>
</dbReference>
<evidence type="ECO:0000313" key="4">
    <source>
        <dbReference type="Proteomes" id="UP000029579"/>
    </source>
</evidence>
<dbReference type="InterPro" id="IPR040591">
    <property type="entry name" value="RqcP2_RBD"/>
</dbReference>
<dbReference type="SUPFAM" id="SSF55174">
    <property type="entry name" value="Alpha-L RNA-binding motif"/>
    <property type="match status" value="1"/>
</dbReference>
<dbReference type="Pfam" id="PF01479">
    <property type="entry name" value="S4"/>
    <property type="match status" value="1"/>
</dbReference>
<reference evidence="3 4" key="1">
    <citation type="submission" date="2014-07" db="EMBL/GenBank/DDBJ databases">
        <authorList>
            <person name="McCorrison J."/>
            <person name="Sanka R."/>
            <person name="Torralba M."/>
            <person name="Gillis M."/>
            <person name="Haft D.H."/>
            <person name="Methe B."/>
            <person name="Sutton G."/>
            <person name="Nelson K.E."/>
        </authorList>
    </citation>
    <scope>NUCLEOTIDE SEQUENCE [LARGE SCALE GENOMIC DNA]</scope>
    <source>
        <strain evidence="3 4">S7-1-13</strain>
    </source>
</reference>
<evidence type="ECO:0000313" key="3">
    <source>
        <dbReference type="EMBL" id="KGF03136.1"/>
    </source>
</evidence>
<dbReference type="RefSeq" id="WP_037328813.1">
    <property type="nucleotide sequence ID" value="NZ_JRMW01000043.1"/>
</dbReference>
<dbReference type="InterPro" id="IPR012677">
    <property type="entry name" value="Nucleotide-bd_a/b_plait_sf"/>
</dbReference>
<dbReference type="CDD" id="cd00165">
    <property type="entry name" value="S4"/>
    <property type="match status" value="1"/>
</dbReference>
<gene>
    <name evidence="3" type="ORF">HMPREF1630_09090</name>
</gene>
<dbReference type="InterPro" id="IPR036986">
    <property type="entry name" value="S4_RNA-bd_sf"/>
</dbReference>
<dbReference type="AlphaFoldDB" id="A0A095X0A1"/>
<dbReference type="EMBL" id="JRMW01000043">
    <property type="protein sequence ID" value="KGF03136.1"/>
    <property type="molecule type" value="Genomic_DNA"/>
</dbReference>
<dbReference type="OrthoDB" id="9812787at2"/>
<dbReference type="InterPro" id="IPR002942">
    <property type="entry name" value="S4_RNA-bd"/>
</dbReference>
<keyword evidence="1" id="KW-0694">RNA-binding</keyword>
<accession>A0A095X0A1</accession>
<dbReference type="Pfam" id="PF17774">
    <property type="entry name" value="YlmH_RBD"/>
    <property type="match status" value="1"/>
</dbReference>
<dbReference type="SMART" id="SM00363">
    <property type="entry name" value="S4"/>
    <property type="match status" value="1"/>
</dbReference>
<sequence length="255" mass="29265">MALEYNLDHISDKQKKTNIRKALSILEKAFYKRIETKSFFLDPFEQKTIAEIANKNSIKICFLGGNIDAERKIFVANYFYEPLYEPNYISVMEFESQDISHPDVLGALLSLGIDRNDIGDISILDGKVVFAISLDQADFVEFNLSKIKNERITLIKKEDAKLDLIKPSYELHDGFVSSLRLDNLLGLILSTSRTKAKDIVKARLVKVDYQIIEDPSIQVDENSLISVRRFGRFIFDKIDGLSKKGNYHISYRKVK</sequence>
<organism evidence="3 4">
    <name type="scientific">Anaerococcus lactolyticus S7-1-13</name>
    <dbReference type="NCBI Taxonomy" id="1284686"/>
    <lineage>
        <taxon>Bacteria</taxon>
        <taxon>Bacillati</taxon>
        <taxon>Bacillota</taxon>
        <taxon>Tissierellia</taxon>
        <taxon>Tissierellales</taxon>
        <taxon>Peptoniphilaceae</taxon>
        <taxon>Anaerococcus</taxon>
    </lineage>
</organism>
<proteinExistence type="predicted"/>
<dbReference type="PROSITE" id="PS50889">
    <property type="entry name" value="S4"/>
    <property type="match status" value="1"/>
</dbReference>
<comment type="caution">
    <text evidence="3">The sequence shown here is derived from an EMBL/GenBank/DDBJ whole genome shotgun (WGS) entry which is preliminary data.</text>
</comment>
<dbReference type="eggNOG" id="COG2302">
    <property type="taxonomic scope" value="Bacteria"/>
</dbReference>
<evidence type="ECO:0000259" key="2">
    <source>
        <dbReference type="SMART" id="SM00363"/>
    </source>
</evidence>
<protein>
    <recommendedName>
        <fullName evidence="2">RNA-binding S4 domain-containing protein</fullName>
    </recommendedName>
</protein>